<evidence type="ECO:0000313" key="2">
    <source>
        <dbReference type="Proteomes" id="UP000178859"/>
    </source>
</evidence>
<dbReference type="GO" id="GO:0006355">
    <property type="term" value="P:regulation of DNA-templated transcription"/>
    <property type="evidence" value="ECO:0007669"/>
    <property type="project" value="InterPro"/>
</dbReference>
<proteinExistence type="predicted"/>
<dbReference type="AlphaFoldDB" id="A0A1F5MFQ3"/>
<gene>
    <name evidence="1" type="ORF">A3I48_03300</name>
</gene>
<sequence length="84" mass="9668">MQRYQIYLKPQTVNVLNDLAKDLNISRSQIIRDVIDRMAKEYEKLIKAGGTLKMRNNPLLKMAGFAKGPNRDISNNADDIYLKD</sequence>
<evidence type="ECO:0000313" key="1">
    <source>
        <dbReference type="EMBL" id="OGE64194.1"/>
    </source>
</evidence>
<dbReference type="EMBL" id="MFDT01000075">
    <property type="protein sequence ID" value="OGE64194.1"/>
    <property type="molecule type" value="Genomic_DNA"/>
</dbReference>
<name>A0A1F5MFQ3_9BACT</name>
<dbReference type="Proteomes" id="UP000178859">
    <property type="component" value="Unassembled WGS sequence"/>
</dbReference>
<organism evidence="1 2">
    <name type="scientific">Candidatus Daviesbacteria bacterium RIFCSPLOWO2_02_FULL_36_7</name>
    <dbReference type="NCBI Taxonomy" id="1797792"/>
    <lineage>
        <taxon>Bacteria</taxon>
        <taxon>Candidatus Daviesiibacteriota</taxon>
    </lineage>
</organism>
<reference evidence="1 2" key="1">
    <citation type="journal article" date="2016" name="Nat. Commun.">
        <title>Thousands of microbial genomes shed light on interconnected biogeochemical processes in an aquifer system.</title>
        <authorList>
            <person name="Anantharaman K."/>
            <person name="Brown C.T."/>
            <person name="Hug L.A."/>
            <person name="Sharon I."/>
            <person name="Castelle C.J."/>
            <person name="Probst A.J."/>
            <person name="Thomas B.C."/>
            <person name="Singh A."/>
            <person name="Wilkins M.J."/>
            <person name="Karaoz U."/>
            <person name="Brodie E.L."/>
            <person name="Williams K.H."/>
            <person name="Hubbard S.S."/>
            <person name="Banfield J.F."/>
        </authorList>
    </citation>
    <scope>NUCLEOTIDE SEQUENCE [LARGE SCALE GENOMIC DNA]</scope>
</reference>
<accession>A0A1F5MFQ3</accession>
<protein>
    <submittedName>
        <fullName evidence="1">Uncharacterized protein</fullName>
    </submittedName>
</protein>
<comment type="caution">
    <text evidence="1">The sequence shown here is derived from an EMBL/GenBank/DDBJ whole genome shotgun (WGS) entry which is preliminary data.</text>
</comment>